<feature type="domain" description="Activator of Hsp90 ATPase homologue 1/2-like C-terminal" evidence="2">
    <location>
        <begin position="37"/>
        <end position="156"/>
    </location>
</feature>
<comment type="similarity">
    <text evidence="1">Belongs to the AHA1 family.</text>
</comment>
<dbReference type="Pfam" id="PF08327">
    <property type="entry name" value="AHSA1"/>
    <property type="match status" value="1"/>
</dbReference>
<evidence type="ECO:0000313" key="4">
    <source>
        <dbReference type="Proteomes" id="UP000228945"/>
    </source>
</evidence>
<protein>
    <recommendedName>
        <fullName evidence="2">Activator of Hsp90 ATPase homologue 1/2-like C-terminal domain-containing protein</fullName>
    </recommendedName>
</protein>
<dbReference type="SUPFAM" id="SSF55961">
    <property type="entry name" value="Bet v1-like"/>
    <property type="match status" value="1"/>
</dbReference>
<gene>
    <name evidence="3" type="ORF">CSW64_02690</name>
</gene>
<dbReference type="Gene3D" id="3.30.530.20">
    <property type="match status" value="1"/>
</dbReference>
<dbReference type="Proteomes" id="UP000228945">
    <property type="component" value="Chromosome"/>
</dbReference>
<dbReference type="InterPro" id="IPR013538">
    <property type="entry name" value="ASHA1/2-like_C"/>
</dbReference>
<organism evidence="3 4">
    <name type="scientific">Caulobacter mirabilis</name>
    <dbReference type="NCBI Taxonomy" id="69666"/>
    <lineage>
        <taxon>Bacteria</taxon>
        <taxon>Pseudomonadati</taxon>
        <taxon>Pseudomonadota</taxon>
        <taxon>Alphaproteobacteria</taxon>
        <taxon>Caulobacterales</taxon>
        <taxon>Caulobacteraceae</taxon>
        <taxon>Caulobacter</taxon>
    </lineage>
</organism>
<dbReference type="OrthoDB" id="9803476at2"/>
<dbReference type="EMBL" id="CP024201">
    <property type="protein sequence ID" value="ATQ41396.1"/>
    <property type="molecule type" value="Genomic_DNA"/>
</dbReference>
<dbReference type="RefSeq" id="WP_099620652.1">
    <property type="nucleotide sequence ID" value="NZ_CP024201.1"/>
</dbReference>
<accession>A0A2D2ATS3</accession>
<keyword evidence="4" id="KW-1185">Reference proteome</keyword>
<name>A0A2D2ATS3_9CAUL</name>
<evidence type="ECO:0000256" key="1">
    <source>
        <dbReference type="ARBA" id="ARBA00006817"/>
    </source>
</evidence>
<reference evidence="3 4" key="1">
    <citation type="submission" date="2017-10" db="EMBL/GenBank/DDBJ databases">
        <title>Genome sequence of Caulobacter mirabilis FWC38.</title>
        <authorList>
            <person name="Fiebig A."/>
            <person name="Crosson S."/>
        </authorList>
    </citation>
    <scope>NUCLEOTIDE SEQUENCE [LARGE SCALE GENOMIC DNA]</scope>
    <source>
        <strain evidence="3 4">FWC 38</strain>
    </source>
</reference>
<proteinExistence type="inferred from homology"/>
<dbReference type="InterPro" id="IPR023393">
    <property type="entry name" value="START-like_dom_sf"/>
</dbReference>
<dbReference type="CDD" id="cd08899">
    <property type="entry name" value="SRPBCC_CalC_Aha1-like_6"/>
    <property type="match status" value="1"/>
</dbReference>
<dbReference type="AlphaFoldDB" id="A0A2D2ATS3"/>
<dbReference type="KEGG" id="cmb:CSW64_02690"/>
<evidence type="ECO:0000259" key="2">
    <source>
        <dbReference type="Pfam" id="PF08327"/>
    </source>
</evidence>
<evidence type="ECO:0000313" key="3">
    <source>
        <dbReference type="EMBL" id="ATQ41396.1"/>
    </source>
</evidence>
<sequence>MTHATLTVPTPLPPDAGSWREVEGGYELRFERRLRHAPDKVWRAIATPEGIACWFAKPDMEMKAGGRYDLRFDHPCTDTWTEEDQARVRPNSILVYDPPRVFEHTFDGDHVVRWELNADGDGTWLVMTHHVPSKDVGSMTSYLGGWTQHLRGLEAAILGQATSWNWDDWRALKATYDEQLKV</sequence>